<keyword evidence="3" id="KW-1185">Reference proteome</keyword>
<dbReference type="AlphaFoldDB" id="W7BFW3"/>
<evidence type="ECO:0000313" key="2">
    <source>
        <dbReference type="EMBL" id="EUJ18648.1"/>
    </source>
</evidence>
<dbReference type="SUPFAM" id="SSF47802">
    <property type="entry name" value="DNA polymerase beta, N-terminal domain-like"/>
    <property type="match status" value="1"/>
</dbReference>
<protein>
    <recommendedName>
        <fullName evidence="1">Crossover junction endonuclease MUS81-like HHH domain-containing protein</fullName>
    </recommendedName>
</protein>
<dbReference type="Gene3D" id="1.10.150.20">
    <property type="entry name" value="5' to 3' exonuclease, C-terminal subdomain"/>
    <property type="match status" value="1"/>
</dbReference>
<dbReference type="InterPro" id="IPR022312">
    <property type="entry name" value="DNA_pol_X"/>
</dbReference>
<dbReference type="GO" id="GO:0003887">
    <property type="term" value="F:DNA-directed DNA polymerase activity"/>
    <property type="evidence" value="ECO:0007669"/>
    <property type="project" value="InterPro"/>
</dbReference>
<dbReference type="PANTHER" id="PTHR11276:SF28">
    <property type="entry name" value="DNA POLYMERASE LAMBDA"/>
    <property type="match status" value="1"/>
</dbReference>
<dbReference type="GO" id="GO:0003677">
    <property type="term" value="F:DNA binding"/>
    <property type="evidence" value="ECO:0007669"/>
    <property type="project" value="InterPro"/>
</dbReference>
<feature type="domain" description="Crossover junction endonuclease MUS81-like HHH" evidence="1">
    <location>
        <begin position="1"/>
        <end position="56"/>
    </location>
</feature>
<name>W7BFW3_9LIST</name>
<dbReference type="InterPro" id="IPR010996">
    <property type="entry name" value="HHH_MUS81"/>
</dbReference>
<organism evidence="2 3">
    <name type="scientific">Listeria aquatica FSL S10-1188</name>
    <dbReference type="NCBI Taxonomy" id="1265818"/>
    <lineage>
        <taxon>Bacteria</taxon>
        <taxon>Bacillati</taxon>
        <taxon>Bacillota</taxon>
        <taxon>Bacilli</taxon>
        <taxon>Bacillales</taxon>
        <taxon>Listeriaceae</taxon>
        <taxon>Listeria</taxon>
    </lineage>
</organism>
<dbReference type="STRING" id="1265818.MAQA_08687"/>
<dbReference type="PANTHER" id="PTHR11276">
    <property type="entry name" value="DNA POLYMERASE TYPE-X FAMILY MEMBER"/>
    <property type="match status" value="1"/>
</dbReference>
<dbReference type="GO" id="GO:0006281">
    <property type="term" value="P:DNA repair"/>
    <property type="evidence" value="ECO:0007669"/>
    <property type="project" value="InterPro"/>
</dbReference>
<reference evidence="2 3" key="1">
    <citation type="journal article" date="2014" name="Int. J. Syst. Evol. Microbiol.">
        <title>Listeria floridensis sp. nov., Listeria aquatica sp. nov., Listeria cornellensis sp. nov., Listeria riparia sp. nov. and Listeria grandensis sp. nov., from agricultural and natural environments.</title>
        <authorList>
            <person name="den Bakker H.C."/>
            <person name="Warchocki S."/>
            <person name="Wright E.M."/>
            <person name="Allred A.F."/>
            <person name="Ahlstrom C."/>
            <person name="Manuel C.S."/>
            <person name="Stasiewicz M.J."/>
            <person name="Burrell A."/>
            <person name="Roof S."/>
            <person name="Strawn L."/>
            <person name="Fortes E.D."/>
            <person name="Nightingale K.K."/>
            <person name="Kephart D."/>
            <person name="Wiedmann M."/>
        </authorList>
    </citation>
    <scope>NUCLEOTIDE SEQUENCE [LARGE SCALE GENOMIC DNA]</scope>
    <source>
        <strain evidence="2 3">FSL S10-1188</strain>
    </source>
</reference>
<dbReference type="Gene3D" id="1.10.150.110">
    <property type="entry name" value="DNA polymerase beta, N-terminal domain-like"/>
    <property type="match status" value="1"/>
</dbReference>
<gene>
    <name evidence="2" type="ORF">MAQA_08687</name>
</gene>
<accession>W7BFW3</accession>
<evidence type="ECO:0000313" key="3">
    <source>
        <dbReference type="Proteomes" id="UP000019246"/>
    </source>
</evidence>
<dbReference type="Pfam" id="PF14716">
    <property type="entry name" value="HHH_8"/>
    <property type="match status" value="1"/>
</dbReference>
<dbReference type="Proteomes" id="UP000019246">
    <property type="component" value="Unassembled WGS sequence"/>
</dbReference>
<dbReference type="PATRIC" id="fig|1265818.5.peg.1750"/>
<comment type="caution">
    <text evidence="2">The sequence shown here is derived from an EMBL/GenBank/DDBJ whole genome shotgun (WGS) entry which is preliminary data.</text>
</comment>
<evidence type="ECO:0000259" key="1">
    <source>
        <dbReference type="Pfam" id="PF14716"/>
    </source>
</evidence>
<dbReference type="EMBL" id="AOCG01000009">
    <property type="protein sequence ID" value="EUJ18648.1"/>
    <property type="molecule type" value="Genomic_DNA"/>
</dbReference>
<sequence>MELKGENSFKTSAFRKAAQSLETDNRSLSEIEDIRTLPGIGKATGDIIEEYIETGKSADLEALKKEVPSGLVPLLEVEGLGGKKLARLYQELGVIDQASLLEAARDGKIEALKRIREKVS</sequence>
<proteinExistence type="predicted"/>
<dbReference type="InterPro" id="IPR027421">
    <property type="entry name" value="DNA_pol_lamdba_lyase_dom_sf"/>
</dbReference>